<dbReference type="Proteomes" id="UP000226442">
    <property type="component" value="Unassembled WGS sequence"/>
</dbReference>
<comment type="caution">
    <text evidence="2">The sequence shown here is derived from an EMBL/GenBank/DDBJ whole genome shotgun (WGS) entry which is preliminary data.</text>
</comment>
<protein>
    <submittedName>
        <fullName evidence="2">RNA polymerase subunit sigma-24</fullName>
    </submittedName>
</protein>
<dbReference type="InterPro" id="IPR011990">
    <property type="entry name" value="TPR-like_helical_dom_sf"/>
</dbReference>
<accession>A0A2G4F6C0</accession>
<dbReference type="Gene3D" id="1.25.40.10">
    <property type="entry name" value="Tetratricopeptide repeat domain"/>
    <property type="match status" value="1"/>
</dbReference>
<feature type="domain" description="Orc1-like AAA ATPase" evidence="1">
    <location>
        <begin position="170"/>
        <end position="314"/>
    </location>
</feature>
<gene>
    <name evidence="2" type="ORF">CP500_000495</name>
</gene>
<dbReference type="EMBL" id="NXIB02000002">
    <property type="protein sequence ID" value="PHX57298.1"/>
    <property type="molecule type" value="Genomic_DNA"/>
</dbReference>
<dbReference type="GO" id="GO:0043531">
    <property type="term" value="F:ADP binding"/>
    <property type="evidence" value="ECO:0007669"/>
    <property type="project" value="InterPro"/>
</dbReference>
<dbReference type="Gene3D" id="3.40.50.300">
    <property type="entry name" value="P-loop containing nucleotide triphosphate hydrolases"/>
    <property type="match status" value="1"/>
</dbReference>
<keyword evidence="3" id="KW-1185">Reference proteome</keyword>
<dbReference type="SMART" id="SM00028">
    <property type="entry name" value="TPR"/>
    <property type="match status" value="3"/>
</dbReference>
<proteinExistence type="predicted"/>
<dbReference type="InterPro" id="IPR019734">
    <property type="entry name" value="TPR_rpt"/>
</dbReference>
<organism evidence="2 3">
    <name type="scientific">Tychonema bourrellyi FEM_GT703</name>
    <dbReference type="NCBI Taxonomy" id="2040638"/>
    <lineage>
        <taxon>Bacteria</taxon>
        <taxon>Bacillati</taxon>
        <taxon>Cyanobacteriota</taxon>
        <taxon>Cyanophyceae</taxon>
        <taxon>Oscillatoriophycideae</taxon>
        <taxon>Oscillatoriales</taxon>
        <taxon>Microcoleaceae</taxon>
        <taxon>Tychonema</taxon>
    </lineage>
</organism>
<dbReference type="InterPro" id="IPR027417">
    <property type="entry name" value="P-loop_NTPase"/>
</dbReference>
<dbReference type="OrthoDB" id="2893300at2"/>
<dbReference type="RefSeq" id="WP_096832360.1">
    <property type="nucleotide sequence ID" value="NZ_NXIB02000002.1"/>
</dbReference>
<evidence type="ECO:0000313" key="2">
    <source>
        <dbReference type="EMBL" id="PHX57298.1"/>
    </source>
</evidence>
<reference evidence="2" key="1">
    <citation type="submission" date="2017-10" db="EMBL/GenBank/DDBJ databases">
        <title>Draft genome sequence of the planktic cyanobacteria Tychonema bourrellyi isolated from alpine lentic freshwater.</title>
        <authorList>
            <person name="Tett A."/>
            <person name="Armanini F."/>
            <person name="Asnicar F."/>
            <person name="Boscaini A."/>
            <person name="Pasolli E."/>
            <person name="Zolfo M."/>
            <person name="Donati C."/>
            <person name="Salmaso N."/>
            <person name="Segata N."/>
        </authorList>
    </citation>
    <scope>NUCLEOTIDE SEQUENCE</scope>
    <source>
        <strain evidence="2">FEM_GT703</strain>
    </source>
</reference>
<sequence>MSQPTLRASEQGHRQIQQARNANQKKWVAKEDNFTPLIEASQWLINQYAEAKGWNANDPRWVRNFEQFLRVEKHQDINEIKKKIIQSQQGSLFEILTKLIDEGTAFAHGISYRTWSNFAAPKKCLGINAPAFKAYCHVLGLNWQEIAEETQKKSAKVPNVRQNLPGKDGNFIGREQEIERLMTLLSSDSHSRISIEGCGGVGKTSLALEAAYRCLNANQQNAKVPSFEAIIFTSAKAQFLSGQGISERPNRERTLRDIFQAIARTLDTLNTIPADFNEQQKHIRHSLNQQKTLLIVDNLETLDEQQIVLDFLQDLPITVKAVITTRIQTDFPRILLDSLPLDEGLHLIQQQAEAKAITITLSETAASEIYRKTSGIPAAIVYVVGQLAANYKLENVLNQLLSPTSEVANFCFEGSIQPLRGKLAYQLLMTVALFPHPALEEAIIQTAIPNDRDGEAIDEALAKLQQLSLIKYQEDRYQMISLTREYVLNELKINADFEAAARERWLSWYLKYSQKHGGQDGKEWNNYDELSAEWENIQVVIDWCISQEKYSEFLQFWQQVKGYSYAHSYNRDRLTYWSYRLDWTEWLIEAAKSREDWKTAAEAMCDRAWTLTIVGQAKHLELAESLLKKTWQLRHYQSHTFQIDLAINIAVLRICKQQFKKALLWLKKALLLEKMNQHKDEKSKRQHIHISYYQGKVYFLKEDYEQAKIYYQETLKKSQEIGWERGIALAKNWLGDIAVEQENFDEARLLLEESLQIAQRNQDRSQEAYCKESLAFLAKKQQDLTTATYWANLAIEEFNALGMLPEFERMTVFIQGLSVSREPI</sequence>
<dbReference type="Pfam" id="PF13191">
    <property type="entry name" value="AAA_16"/>
    <property type="match status" value="1"/>
</dbReference>
<dbReference type="SUPFAM" id="SSF81901">
    <property type="entry name" value="HCP-like"/>
    <property type="match status" value="1"/>
</dbReference>
<dbReference type="AlphaFoldDB" id="A0A2G4F6C0"/>
<dbReference type="SUPFAM" id="SSF52540">
    <property type="entry name" value="P-loop containing nucleoside triphosphate hydrolases"/>
    <property type="match status" value="1"/>
</dbReference>
<evidence type="ECO:0000259" key="1">
    <source>
        <dbReference type="Pfam" id="PF13191"/>
    </source>
</evidence>
<evidence type="ECO:0000313" key="3">
    <source>
        <dbReference type="Proteomes" id="UP000226442"/>
    </source>
</evidence>
<name>A0A2G4F6C0_9CYAN</name>
<dbReference type="InterPro" id="IPR041664">
    <property type="entry name" value="AAA_16"/>
</dbReference>
<dbReference type="PANTHER" id="PTHR47691:SF3">
    <property type="entry name" value="HTH-TYPE TRANSCRIPTIONAL REGULATOR RV0890C-RELATED"/>
    <property type="match status" value="1"/>
</dbReference>
<dbReference type="PANTHER" id="PTHR47691">
    <property type="entry name" value="REGULATOR-RELATED"/>
    <property type="match status" value="1"/>
</dbReference>